<dbReference type="GO" id="GO:0051082">
    <property type="term" value="F:unfolded protein binding"/>
    <property type="evidence" value="ECO:0007669"/>
    <property type="project" value="TreeGrafter"/>
</dbReference>
<name>Q1IJV3_KORVE</name>
<proteinExistence type="inferred from homology"/>
<keyword evidence="3 5" id="KW-0732">Signal</keyword>
<feature type="signal peptide" evidence="5">
    <location>
        <begin position="1"/>
        <end position="21"/>
    </location>
</feature>
<dbReference type="Gene3D" id="1.20.120.1490">
    <property type="match status" value="1"/>
</dbReference>
<evidence type="ECO:0000313" key="6">
    <source>
        <dbReference type="EMBL" id="ABF42847.1"/>
    </source>
</evidence>
<dbReference type="HOGENOM" id="CLU_1747232_0_0_0"/>
<dbReference type="InterPro" id="IPR012899">
    <property type="entry name" value="LTXXQ"/>
</dbReference>
<comment type="similarity">
    <text evidence="2">Belongs to the CpxP/Spy family.</text>
</comment>
<sequence>MKKIWLAVAAVVLVGVVAATAQSAGMLRRHGARNFWVRHIMADLDITDQQREQIKQVLKDEKPNIQALVQRAEAERVELRTMNTFDEAKVRSVAESNSSLYVDAIVEREKVRTKIFTVLTPEQRTKVNKMIEQCHEGVQERLENLGEEL</sequence>
<keyword evidence="7" id="KW-1185">Reference proteome</keyword>
<dbReference type="PANTHER" id="PTHR38102">
    <property type="entry name" value="PERIPLASMIC CHAPERONE SPY"/>
    <property type="match status" value="1"/>
</dbReference>
<dbReference type="InterPro" id="IPR052211">
    <property type="entry name" value="Cpx_auxiliary_protein"/>
</dbReference>
<keyword evidence="4" id="KW-0574">Periplasm</keyword>
<evidence type="ECO:0000256" key="5">
    <source>
        <dbReference type="SAM" id="SignalP"/>
    </source>
</evidence>
<dbReference type="Proteomes" id="UP000002432">
    <property type="component" value="Chromosome"/>
</dbReference>
<dbReference type="EnsemblBacteria" id="ABF42847">
    <property type="protein sequence ID" value="ABF42847"/>
    <property type="gene ID" value="Acid345_3847"/>
</dbReference>
<dbReference type="EMBL" id="CP000360">
    <property type="protein sequence ID" value="ABF42847.1"/>
    <property type="molecule type" value="Genomic_DNA"/>
</dbReference>
<organism evidence="6 7">
    <name type="scientific">Koribacter versatilis (strain Ellin345)</name>
    <dbReference type="NCBI Taxonomy" id="204669"/>
    <lineage>
        <taxon>Bacteria</taxon>
        <taxon>Pseudomonadati</taxon>
        <taxon>Acidobacteriota</taxon>
        <taxon>Terriglobia</taxon>
        <taxon>Terriglobales</taxon>
        <taxon>Candidatus Korobacteraceae</taxon>
        <taxon>Candidatus Korobacter</taxon>
    </lineage>
</organism>
<dbReference type="GO" id="GO:0030288">
    <property type="term" value="C:outer membrane-bounded periplasmic space"/>
    <property type="evidence" value="ECO:0007669"/>
    <property type="project" value="TreeGrafter"/>
</dbReference>
<accession>Q1IJV3</accession>
<feature type="chain" id="PRO_5004190794" description="Periplasmic heavy metal sensor" evidence="5">
    <location>
        <begin position="22"/>
        <end position="149"/>
    </location>
</feature>
<evidence type="ECO:0008006" key="8">
    <source>
        <dbReference type="Google" id="ProtNLM"/>
    </source>
</evidence>
<gene>
    <name evidence="6" type="ordered locus">Acid345_3847</name>
</gene>
<dbReference type="CDD" id="cd09916">
    <property type="entry name" value="CpxP_like"/>
    <property type="match status" value="1"/>
</dbReference>
<dbReference type="Pfam" id="PF07813">
    <property type="entry name" value="LTXXQ"/>
    <property type="match status" value="1"/>
</dbReference>
<evidence type="ECO:0000256" key="4">
    <source>
        <dbReference type="ARBA" id="ARBA00022764"/>
    </source>
</evidence>
<dbReference type="OrthoDB" id="120554at2"/>
<dbReference type="AlphaFoldDB" id="Q1IJV3"/>
<dbReference type="RefSeq" id="WP_011524646.1">
    <property type="nucleotide sequence ID" value="NC_008009.1"/>
</dbReference>
<dbReference type="eggNOG" id="COG3678">
    <property type="taxonomic scope" value="Bacteria"/>
</dbReference>
<dbReference type="KEGG" id="aba:Acid345_3847"/>
<evidence type="ECO:0000256" key="3">
    <source>
        <dbReference type="ARBA" id="ARBA00022729"/>
    </source>
</evidence>
<evidence type="ECO:0000256" key="1">
    <source>
        <dbReference type="ARBA" id="ARBA00004418"/>
    </source>
</evidence>
<evidence type="ECO:0000313" key="7">
    <source>
        <dbReference type="Proteomes" id="UP000002432"/>
    </source>
</evidence>
<dbReference type="PANTHER" id="PTHR38102:SF1">
    <property type="entry name" value="PERIPLASMIC CHAPERONE SPY"/>
    <property type="match status" value="1"/>
</dbReference>
<dbReference type="STRING" id="204669.Acid345_3847"/>
<protein>
    <recommendedName>
        <fullName evidence="8">Periplasmic heavy metal sensor</fullName>
    </recommendedName>
</protein>
<comment type="subcellular location">
    <subcellularLocation>
        <location evidence="1">Periplasm</location>
    </subcellularLocation>
</comment>
<evidence type="ECO:0000256" key="2">
    <source>
        <dbReference type="ARBA" id="ARBA00008441"/>
    </source>
</evidence>
<reference evidence="6 7" key="1">
    <citation type="journal article" date="2009" name="Appl. Environ. Microbiol.">
        <title>Three genomes from the phylum Acidobacteria provide insight into the lifestyles of these microorganisms in soils.</title>
        <authorList>
            <person name="Ward N.L."/>
            <person name="Challacombe J.F."/>
            <person name="Janssen P.H."/>
            <person name="Henrissat B."/>
            <person name="Coutinho P.M."/>
            <person name="Wu M."/>
            <person name="Xie G."/>
            <person name="Haft D.H."/>
            <person name="Sait M."/>
            <person name="Badger J."/>
            <person name="Barabote R.D."/>
            <person name="Bradley B."/>
            <person name="Brettin T.S."/>
            <person name="Brinkac L.M."/>
            <person name="Bruce D."/>
            <person name="Creasy T."/>
            <person name="Daugherty S.C."/>
            <person name="Davidsen T.M."/>
            <person name="DeBoy R.T."/>
            <person name="Detter J.C."/>
            <person name="Dodson R.J."/>
            <person name="Durkin A.S."/>
            <person name="Ganapathy A."/>
            <person name="Gwinn-Giglio M."/>
            <person name="Han C.S."/>
            <person name="Khouri H."/>
            <person name="Kiss H."/>
            <person name="Kothari S.P."/>
            <person name="Madupu R."/>
            <person name="Nelson K.E."/>
            <person name="Nelson W.C."/>
            <person name="Paulsen I."/>
            <person name="Penn K."/>
            <person name="Ren Q."/>
            <person name="Rosovitz M.J."/>
            <person name="Selengut J.D."/>
            <person name="Shrivastava S."/>
            <person name="Sullivan S.A."/>
            <person name="Tapia R."/>
            <person name="Thompson L.S."/>
            <person name="Watkins K.L."/>
            <person name="Yang Q."/>
            <person name="Yu C."/>
            <person name="Zafar N."/>
            <person name="Zhou L."/>
            <person name="Kuske C.R."/>
        </authorList>
    </citation>
    <scope>NUCLEOTIDE SEQUENCE [LARGE SCALE GENOMIC DNA]</scope>
    <source>
        <strain evidence="6 7">Ellin345</strain>
    </source>
</reference>